<accession>A0ACC1C2H4</accession>
<dbReference type="Proteomes" id="UP001164250">
    <property type="component" value="Chromosome 2"/>
</dbReference>
<gene>
    <name evidence="1" type="ORF">Patl1_19332</name>
</gene>
<evidence type="ECO:0000313" key="2">
    <source>
        <dbReference type="Proteomes" id="UP001164250"/>
    </source>
</evidence>
<protein>
    <submittedName>
        <fullName evidence="1">Uncharacterized protein</fullName>
    </submittedName>
</protein>
<comment type="caution">
    <text evidence="1">The sequence shown here is derived from an EMBL/GenBank/DDBJ whole genome shotgun (WGS) entry which is preliminary data.</text>
</comment>
<reference evidence="2" key="1">
    <citation type="journal article" date="2023" name="G3 (Bethesda)">
        <title>Genome assembly and association tests identify interacting loci associated with vigor, precocity, and sex in interspecific pistachio rootstocks.</title>
        <authorList>
            <person name="Palmer W."/>
            <person name="Jacygrad E."/>
            <person name="Sagayaradj S."/>
            <person name="Cavanaugh K."/>
            <person name="Han R."/>
            <person name="Bertier L."/>
            <person name="Beede B."/>
            <person name="Kafkas S."/>
            <person name="Golino D."/>
            <person name="Preece J."/>
            <person name="Michelmore R."/>
        </authorList>
    </citation>
    <scope>NUCLEOTIDE SEQUENCE [LARGE SCALE GENOMIC DNA]</scope>
</reference>
<sequence>MYFRGLHIKDHIPYAAIGRFKHGHCFTSTATTIDRISIHPQRRQMEHLNFTTCFMSAMGTRIILLFPLHAGRLSIEQICQTKAMELIEISN</sequence>
<name>A0ACC1C2H4_9ROSI</name>
<dbReference type="EMBL" id="CM047898">
    <property type="protein sequence ID" value="KAJ0106326.1"/>
    <property type="molecule type" value="Genomic_DNA"/>
</dbReference>
<evidence type="ECO:0000313" key="1">
    <source>
        <dbReference type="EMBL" id="KAJ0106326.1"/>
    </source>
</evidence>
<keyword evidence="2" id="KW-1185">Reference proteome</keyword>
<proteinExistence type="predicted"/>
<organism evidence="1 2">
    <name type="scientific">Pistacia atlantica</name>
    <dbReference type="NCBI Taxonomy" id="434234"/>
    <lineage>
        <taxon>Eukaryota</taxon>
        <taxon>Viridiplantae</taxon>
        <taxon>Streptophyta</taxon>
        <taxon>Embryophyta</taxon>
        <taxon>Tracheophyta</taxon>
        <taxon>Spermatophyta</taxon>
        <taxon>Magnoliopsida</taxon>
        <taxon>eudicotyledons</taxon>
        <taxon>Gunneridae</taxon>
        <taxon>Pentapetalae</taxon>
        <taxon>rosids</taxon>
        <taxon>malvids</taxon>
        <taxon>Sapindales</taxon>
        <taxon>Anacardiaceae</taxon>
        <taxon>Pistacia</taxon>
    </lineage>
</organism>